<feature type="region of interest" description="Disordered" evidence="1">
    <location>
        <begin position="370"/>
        <end position="391"/>
    </location>
</feature>
<feature type="region of interest" description="Disordered" evidence="1">
    <location>
        <begin position="791"/>
        <end position="1100"/>
    </location>
</feature>
<feature type="compositionally biased region" description="Acidic residues" evidence="1">
    <location>
        <begin position="1078"/>
        <end position="1090"/>
    </location>
</feature>
<feature type="compositionally biased region" description="Polar residues" evidence="1">
    <location>
        <begin position="63"/>
        <end position="73"/>
    </location>
</feature>
<evidence type="ECO:0000256" key="1">
    <source>
        <dbReference type="SAM" id="MobiDB-lite"/>
    </source>
</evidence>
<feature type="compositionally biased region" description="Pro residues" evidence="1">
    <location>
        <begin position="860"/>
        <end position="877"/>
    </location>
</feature>
<feature type="compositionally biased region" description="Pro residues" evidence="1">
    <location>
        <begin position="16"/>
        <end position="28"/>
    </location>
</feature>
<feature type="compositionally biased region" description="Polar residues" evidence="1">
    <location>
        <begin position="613"/>
        <end position="629"/>
    </location>
</feature>
<feature type="compositionally biased region" description="Low complexity" evidence="1">
    <location>
        <begin position="799"/>
        <end position="810"/>
    </location>
</feature>
<feature type="region of interest" description="Disordered" evidence="1">
    <location>
        <begin position="146"/>
        <end position="172"/>
    </location>
</feature>
<dbReference type="Gene3D" id="3.40.50.10140">
    <property type="entry name" value="Toll/interleukin-1 receptor homology (TIR) domain"/>
    <property type="match status" value="1"/>
</dbReference>
<name>A0AAN9C2J1_9CAEN</name>
<dbReference type="AlphaFoldDB" id="A0AAN9C2J1"/>
<feature type="compositionally biased region" description="Basic and acidic residues" evidence="1">
    <location>
        <begin position="919"/>
        <end position="945"/>
    </location>
</feature>
<feature type="compositionally biased region" description="Basic and acidic residues" evidence="1">
    <location>
        <begin position="744"/>
        <end position="758"/>
    </location>
</feature>
<feature type="compositionally biased region" description="Basic and acidic residues" evidence="1">
    <location>
        <begin position="1091"/>
        <end position="1100"/>
    </location>
</feature>
<feature type="region of interest" description="Disordered" evidence="1">
    <location>
        <begin position="582"/>
        <end position="650"/>
    </location>
</feature>
<organism evidence="2 3">
    <name type="scientific">Littorina saxatilis</name>
    <dbReference type="NCBI Taxonomy" id="31220"/>
    <lineage>
        <taxon>Eukaryota</taxon>
        <taxon>Metazoa</taxon>
        <taxon>Spiralia</taxon>
        <taxon>Lophotrochozoa</taxon>
        <taxon>Mollusca</taxon>
        <taxon>Gastropoda</taxon>
        <taxon>Caenogastropoda</taxon>
        <taxon>Littorinimorpha</taxon>
        <taxon>Littorinoidea</taxon>
        <taxon>Littorinidae</taxon>
        <taxon>Littorina</taxon>
    </lineage>
</organism>
<protein>
    <recommendedName>
        <fullName evidence="4">TIR domain-containing protein</fullName>
    </recommendedName>
</protein>
<dbReference type="Proteomes" id="UP001374579">
    <property type="component" value="Unassembled WGS sequence"/>
</dbReference>
<proteinExistence type="predicted"/>
<feature type="compositionally biased region" description="Polar residues" evidence="1">
    <location>
        <begin position="1040"/>
        <end position="1050"/>
    </location>
</feature>
<evidence type="ECO:0000313" key="3">
    <source>
        <dbReference type="Proteomes" id="UP001374579"/>
    </source>
</evidence>
<feature type="compositionally biased region" description="Polar residues" evidence="1">
    <location>
        <begin position="980"/>
        <end position="997"/>
    </location>
</feature>
<feature type="compositionally biased region" description="Low complexity" evidence="1">
    <location>
        <begin position="29"/>
        <end position="39"/>
    </location>
</feature>
<feature type="compositionally biased region" description="Low complexity" evidence="1">
    <location>
        <begin position="967"/>
        <end position="977"/>
    </location>
</feature>
<comment type="caution">
    <text evidence="2">The sequence shown here is derived from an EMBL/GenBank/DDBJ whole genome shotgun (WGS) entry which is preliminary data.</text>
</comment>
<feature type="region of interest" description="Disordered" evidence="1">
    <location>
        <begin position="668"/>
        <end position="758"/>
    </location>
</feature>
<keyword evidence="3" id="KW-1185">Reference proteome</keyword>
<accession>A0AAN9C2J1</accession>
<gene>
    <name evidence="2" type="ORF">V1264_001946</name>
</gene>
<feature type="region of interest" description="Disordered" evidence="1">
    <location>
        <begin position="534"/>
        <end position="562"/>
    </location>
</feature>
<evidence type="ECO:0000313" key="2">
    <source>
        <dbReference type="EMBL" id="KAK7116227.1"/>
    </source>
</evidence>
<reference evidence="2 3" key="1">
    <citation type="submission" date="2024-02" db="EMBL/GenBank/DDBJ databases">
        <title>Chromosome-scale genome assembly of the rough periwinkle Littorina saxatilis.</title>
        <authorList>
            <person name="De Jode A."/>
            <person name="Faria R."/>
            <person name="Formenti G."/>
            <person name="Sims Y."/>
            <person name="Smith T.P."/>
            <person name="Tracey A."/>
            <person name="Wood J.M.D."/>
            <person name="Zagrodzka Z.B."/>
            <person name="Johannesson K."/>
            <person name="Butlin R.K."/>
            <person name="Leder E.H."/>
        </authorList>
    </citation>
    <scope>NUCLEOTIDE SEQUENCE [LARGE SCALE GENOMIC DNA]</scope>
    <source>
        <strain evidence="2">Snail1</strain>
        <tissue evidence="2">Muscle</tissue>
    </source>
</reference>
<feature type="compositionally biased region" description="Basic and acidic residues" evidence="1">
    <location>
        <begin position="953"/>
        <end position="962"/>
    </location>
</feature>
<sequence>MASASYRHHGQFYENPPGPSLPGQPQPSGPQSSNTSSRPWQVPGGSQQSRGQVPGTPSDRPLPTQQSPGSQRQARGAHERIHPGSTQPSQSPDARGFPELSSSSYSSSPGRLQHRGVGSPDEDDFQRDVIKGVSVALQSAITDEGYASHCDPQKPSPSSTSPEEFSKSTSLVPVALDSDEEMEKYRYKFPKKLKIDYYDAMILYQDDDKPAVETFLKRVNAEVLLLKRHKPCLVLYDEILPDSGMTPIGQLDLVLPYCTYVLLYVTKEFCTDAWSEFSSQTCLMDAIDNAERRWSVVPIFTEPKRTRTFRVPPSIRSLKGIQYWSEDKFYVDSLRKLLEDKVNIRLENERKHRVDRQLWIKQKKGIEMREADEERQRKLHAEKVEKSETERHRQKMLAQEQAFQQKLAEENKQHQSSAGDAFKKYPEQYFGSHKQESQRHHRQVQLQTPDEFMKAYGDQYSLPQRDDSFQYMQYMQYCYQQGHYSHGSVGSLLPPKPGSVPANLDQFGKTGYSGSFPSLLHTYSVPTDGVSGQFSCPPQPFQYPENKSSSSPEHPAGKQMWPSSSMAPQAYYLHPRFSEAGSPQRENLFEGLPCPSKSLGEYGSMPGSGRSHAFQSQGEEPSRMSQSMPSVFGSGQPPTSVAHAEKDASAVGAVQQHLAGVGLMETEDGDERNARSGAMQSSEDSSQLEGSDKSDLVGDNPPESYPPGLGCPGYPPVTRLRHVGQAGFSESVEEPPLVAQGPAHHAESRSRAEPAWREGHQCVSPQYSAAGYGAGRGAPSVLQTQHYPQRHPYSPQPGHPGFQHPGYGPHTQQHTHQHYSPHPLAGPGAGAYTPAGYSSQHGYPPPFYPAYQGEHYPRLEQPPPQPPRQPFQQPPLSFPGQQPPTVLHYHYHDRGEPSPGTTVNYIKKVDQLMMGNEVNVRETRSRPSREQGEVFRNDDEHHPSTEEPNDGDEVQHTEDTSRGDMPSGGPSSLGSPPASRLTQPADQNIASRLTDTVSQDRSRVSSVSSAHHQEEPQPFTSGFRDLPTSHPQSHDVPSSCYPSESSTLRQQGRGVEQWHQQYEQEQETDLKRFIAGPSEDESMGDCDDGETDLKSKRESP</sequence>
<feature type="region of interest" description="Disordered" evidence="1">
    <location>
        <begin position="1"/>
        <end position="125"/>
    </location>
</feature>
<dbReference type="InterPro" id="IPR035897">
    <property type="entry name" value="Toll_tir_struct_dom_sf"/>
</dbReference>
<feature type="compositionally biased region" description="Polar residues" evidence="1">
    <location>
        <begin position="678"/>
        <end position="689"/>
    </location>
</feature>
<evidence type="ECO:0008006" key="4">
    <source>
        <dbReference type="Google" id="ProtNLM"/>
    </source>
</evidence>
<dbReference type="EMBL" id="JBAMIC010000001">
    <property type="protein sequence ID" value="KAK7116227.1"/>
    <property type="molecule type" value="Genomic_DNA"/>
</dbReference>
<feature type="compositionally biased region" description="Basic residues" evidence="1">
    <location>
        <begin position="1"/>
        <end position="10"/>
    </location>
</feature>
<feature type="compositionally biased region" description="Low complexity" evidence="1">
    <location>
        <begin position="156"/>
        <end position="170"/>
    </location>
</feature>